<protein>
    <submittedName>
        <fullName evidence="9">TolC family protein</fullName>
    </submittedName>
</protein>
<dbReference type="InterPro" id="IPR051906">
    <property type="entry name" value="TolC-like"/>
</dbReference>
<dbReference type="PANTHER" id="PTHR30026">
    <property type="entry name" value="OUTER MEMBRANE PROTEIN TOLC"/>
    <property type="match status" value="1"/>
</dbReference>
<dbReference type="GO" id="GO:0009279">
    <property type="term" value="C:cell outer membrane"/>
    <property type="evidence" value="ECO:0007669"/>
    <property type="project" value="UniProtKB-SubCell"/>
</dbReference>
<evidence type="ECO:0000256" key="5">
    <source>
        <dbReference type="ARBA" id="ARBA00022692"/>
    </source>
</evidence>
<dbReference type="KEGG" id="alkq:M9189_00865"/>
<dbReference type="GO" id="GO:0015288">
    <property type="term" value="F:porin activity"/>
    <property type="evidence" value="ECO:0007669"/>
    <property type="project" value="TreeGrafter"/>
</dbReference>
<feature type="coiled-coil region" evidence="8">
    <location>
        <begin position="313"/>
        <end position="340"/>
    </location>
</feature>
<keyword evidence="6" id="KW-0472">Membrane</keyword>
<dbReference type="Gene3D" id="1.20.1600.10">
    <property type="entry name" value="Outer membrane efflux proteins (OEP)"/>
    <property type="match status" value="1"/>
</dbReference>
<sequence>MRVFRINILILLLTLGVAVSGQEDSLSVYLATAAKNNPEVRAAFAGYQASLRRVNAAGALPDPQLEIGFFLQPMDIIDGRQIADITLMQMFPWFGVNKAARTEAMHMSRMAFQQFREARNRIFLQVYTSWYRLFQLKRQLSFLQESRDYLHQLENLALAGLRSDEGMSSPGMTDVLRIRIELAEAENSIENTVSALKAETARFNALLNRPADTRLFIPDSIKTMEIETELPLLLEKAKANSPMLGMISAEEDGIRAKALMDKRMGYPMLGVGIQYSVIGKRTGVHVPVGHMNGDDMIMPMLSVTLPIYRNKYKAQQEANAHLLEARKEQYQATINNLESELYMAGHDLQEAARMIRLLDKQEQLALSAYRLMLTDYSSGATQLGQLLEMQRELLNFRLQKAQATAEYNINAALIKNLISDFEINE</sequence>
<reference evidence="9" key="1">
    <citation type="submission" date="2022-05" db="EMBL/GenBank/DDBJ databases">
        <authorList>
            <person name="Sun X."/>
        </authorList>
    </citation>
    <scope>NUCLEOTIDE SEQUENCE</scope>
    <source>
        <strain evidence="9">Ai-910</strain>
    </source>
</reference>
<evidence type="ECO:0000256" key="1">
    <source>
        <dbReference type="ARBA" id="ARBA00004442"/>
    </source>
</evidence>
<organism evidence="9 10">
    <name type="scientific">Xiashengella succiniciproducens</name>
    <dbReference type="NCBI Taxonomy" id="2949635"/>
    <lineage>
        <taxon>Bacteria</taxon>
        <taxon>Pseudomonadati</taxon>
        <taxon>Bacteroidota</taxon>
        <taxon>Bacteroidia</taxon>
        <taxon>Marinilabiliales</taxon>
        <taxon>Marinilabiliaceae</taxon>
        <taxon>Xiashengella</taxon>
    </lineage>
</organism>
<dbReference type="EMBL" id="CP098400">
    <property type="protein sequence ID" value="URW79908.1"/>
    <property type="molecule type" value="Genomic_DNA"/>
</dbReference>
<evidence type="ECO:0000313" key="9">
    <source>
        <dbReference type="EMBL" id="URW79908.1"/>
    </source>
</evidence>
<dbReference type="Pfam" id="PF02321">
    <property type="entry name" value="OEP"/>
    <property type="match status" value="1"/>
</dbReference>
<evidence type="ECO:0000256" key="4">
    <source>
        <dbReference type="ARBA" id="ARBA00022452"/>
    </source>
</evidence>
<dbReference type="InterPro" id="IPR003423">
    <property type="entry name" value="OMP_efflux"/>
</dbReference>
<dbReference type="RefSeq" id="WP_250724020.1">
    <property type="nucleotide sequence ID" value="NZ_CP098400.1"/>
</dbReference>
<evidence type="ECO:0000256" key="7">
    <source>
        <dbReference type="ARBA" id="ARBA00023237"/>
    </source>
</evidence>
<keyword evidence="4" id="KW-1134">Transmembrane beta strand</keyword>
<dbReference type="GO" id="GO:1990281">
    <property type="term" value="C:efflux pump complex"/>
    <property type="evidence" value="ECO:0007669"/>
    <property type="project" value="TreeGrafter"/>
</dbReference>
<comment type="similarity">
    <text evidence="2">Belongs to the outer membrane factor (OMF) (TC 1.B.17) family.</text>
</comment>
<keyword evidence="8" id="KW-0175">Coiled coil</keyword>
<evidence type="ECO:0000256" key="8">
    <source>
        <dbReference type="SAM" id="Coils"/>
    </source>
</evidence>
<name>A0A9J6ZPQ2_9BACT</name>
<dbReference type="PANTHER" id="PTHR30026:SF20">
    <property type="entry name" value="OUTER MEMBRANE PROTEIN TOLC"/>
    <property type="match status" value="1"/>
</dbReference>
<comment type="subcellular location">
    <subcellularLocation>
        <location evidence="1">Cell outer membrane</location>
    </subcellularLocation>
</comment>
<evidence type="ECO:0000256" key="2">
    <source>
        <dbReference type="ARBA" id="ARBA00007613"/>
    </source>
</evidence>
<dbReference type="AlphaFoldDB" id="A0A9J6ZPQ2"/>
<dbReference type="GO" id="GO:0015562">
    <property type="term" value="F:efflux transmembrane transporter activity"/>
    <property type="evidence" value="ECO:0007669"/>
    <property type="project" value="InterPro"/>
</dbReference>
<keyword evidence="5" id="KW-0812">Transmembrane</keyword>
<keyword evidence="10" id="KW-1185">Reference proteome</keyword>
<evidence type="ECO:0000256" key="6">
    <source>
        <dbReference type="ARBA" id="ARBA00023136"/>
    </source>
</evidence>
<proteinExistence type="inferred from homology"/>
<evidence type="ECO:0000256" key="3">
    <source>
        <dbReference type="ARBA" id="ARBA00022448"/>
    </source>
</evidence>
<keyword evidence="7" id="KW-0998">Cell outer membrane</keyword>
<evidence type="ECO:0000313" key="10">
    <source>
        <dbReference type="Proteomes" id="UP001056426"/>
    </source>
</evidence>
<dbReference type="Proteomes" id="UP001056426">
    <property type="component" value="Chromosome"/>
</dbReference>
<dbReference type="SUPFAM" id="SSF56954">
    <property type="entry name" value="Outer membrane efflux proteins (OEP)"/>
    <property type="match status" value="1"/>
</dbReference>
<gene>
    <name evidence="9" type="ORF">M9189_00865</name>
</gene>
<keyword evidence="3" id="KW-0813">Transport</keyword>
<reference evidence="9" key="2">
    <citation type="submission" date="2022-06" db="EMBL/GenBank/DDBJ databases">
        <title>Xiashengella guii gen. nov. sp. nov., a bacterium isolated form anaerobic digestion tank.</title>
        <authorList>
            <person name="Huang H."/>
        </authorList>
    </citation>
    <scope>NUCLEOTIDE SEQUENCE</scope>
    <source>
        <strain evidence="9">Ai-910</strain>
    </source>
</reference>
<accession>A0A9J6ZPQ2</accession>